<dbReference type="InterPro" id="IPR036883">
    <property type="entry name" value="PDCD5-like_sf"/>
</dbReference>
<evidence type="ECO:0000256" key="1">
    <source>
        <dbReference type="ARBA" id="ARBA00010490"/>
    </source>
</evidence>
<name>A0ABP0F6Z9_CLALP</name>
<comment type="caution">
    <text evidence="2">The sequence shown here is derived from an EMBL/GenBank/DDBJ whole genome shotgun (WGS) entry which is preliminary data.</text>
</comment>
<dbReference type="Pfam" id="PF01984">
    <property type="entry name" value="dsDNA_bind"/>
    <property type="match status" value="1"/>
</dbReference>
<keyword evidence="3" id="KW-1185">Reference proteome</keyword>
<dbReference type="InterPro" id="IPR002836">
    <property type="entry name" value="PDCD5-like"/>
</dbReference>
<accession>A0ABP0F6Z9</accession>
<organism evidence="2 3">
    <name type="scientific">Clavelina lepadiformis</name>
    <name type="common">Light-bulb sea squirt</name>
    <name type="synonym">Ascidia lepadiformis</name>
    <dbReference type="NCBI Taxonomy" id="159417"/>
    <lineage>
        <taxon>Eukaryota</taxon>
        <taxon>Metazoa</taxon>
        <taxon>Chordata</taxon>
        <taxon>Tunicata</taxon>
        <taxon>Ascidiacea</taxon>
        <taxon>Aplousobranchia</taxon>
        <taxon>Clavelinidae</taxon>
        <taxon>Clavelina</taxon>
    </lineage>
</organism>
<dbReference type="Proteomes" id="UP001642483">
    <property type="component" value="Unassembled WGS sequence"/>
</dbReference>
<reference evidence="2 3" key="1">
    <citation type="submission" date="2024-02" db="EMBL/GenBank/DDBJ databases">
        <authorList>
            <person name="Daric V."/>
            <person name="Darras S."/>
        </authorList>
    </citation>
    <scope>NUCLEOTIDE SEQUENCE [LARGE SCALE GENOMIC DNA]</scope>
</reference>
<dbReference type="SUPFAM" id="SSF46950">
    <property type="entry name" value="Double-stranded DNA-binding domain"/>
    <property type="match status" value="1"/>
</dbReference>
<evidence type="ECO:0000313" key="2">
    <source>
        <dbReference type="EMBL" id="CAK8673987.1"/>
    </source>
</evidence>
<dbReference type="EMBL" id="CAWYQH010000002">
    <property type="protein sequence ID" value="CAK8673987.1"/>
    <property type="molecule type" value="Genomic_DNA"/>
</dbReference>
<comment type="similarity">
    <text evidence="1">Belongs to the PDCD5 family.</text>
</comment>
<evidence type="ECO:0000313" key="3">
    <source>
        <dbReference type="Proteomes" id="UP001642483"/>
    </source>
</evidence>
<gene>
    <name evidence="2" type="ORF">CVLEPA_LOCUS3713</name>
</gene>
<evidence type="ECO:0008006" key="4">
    <source>
        <dbReference type="Google" id="ProtNLM"/>
    </source>
</evidence>
<dbReference type="PANTHER" id="PTHR10840">
    <property type="entry name" value="PROGRAMMED CELL DEATH PROTEIN 5"/>
    <property type="match status" value="1"/>
</dbReference>
<protein>
    <recommendedName>
        <fullName evidence="4">Tudor domain-containing protein</fullName>
    </recommendedName>
</protein>
<dbReference type="Gene3D" id="1.10.8.140">
    <property type="entry name" value="PDCD5-like"/>
    <property type="match status" value="1"/>
</dbReference>
<dbReference type="PANTHER" id="PTHR10840:SF0">
    <property type="entry name" value="PROGRAMMED CELL DEATH PROTEIN 5"/>
    <property type="match status" value="1"/>
</dbReference>
<sequence>MLVNLAVILGTEDEDVGTIFPTEDEVYAILTSTAAASSVDTDQPVKMCIAAAIPELHKEYPIGTNVAVVWDGENNQRQWFLARVCHLNNDGTVQCDHYQRVNDNNNTMWRRPKRDDIQDVIPVQIVPVTVETEWVFQVNSIALVKPEKAKQVEAMLITMAQRGQIADKMTESQLVGLLEQVSGKSQKTTVKFERRRVMDSDSD</sequence>
<proteinExistence type="inferred from homology"/>